<comment type="caution">
    <text evidence="4">The sequence shown here is derived from an EMBL/GenBank/DDBJ whole genome shotgun (WGS) entry which is preliminary data.</text>
</comment>
<gene>
    <name evidence="4" type="ORF">LCGC14_0173490</name>
</gene>
<sequence length="338" mass="36014">MKNLVLALGFICAPLGAAADVATAMLRDVVDHHILPRYSTLAERADALADAAEQNCAPDAAALRDTYHSAFDAWIAVSHLRFGPSEVDNRAFALAFWPDSRGATPKTLAALIADADPVGTNPQAYADVSIAGRGFYALEFLLFDEQISTSGDATYRCDLVQTVTADIATQSHAILDGWTTGYADAVAAPSEGGPYRSTEEAAQELYKALNLGLEFTADTRIGRPMGSFDRPRPKRAEAWRSGRSLRNVEVALVSLQDLARRLAAGSDAVVASFDDRFDDALKVAGDLDDPVFAGTATPQSRLRVEVLQQSVAAIREVARDDLGPQLGVASGFNALDGD</sequence>
<evidence type="ECO:0000313" key="4">
    <source>
        <dbReference type="EMBL" id="KKN95850.1"/>
    </source>
</evidence>
<dbReference type="InterPro" id="IPR038352">
    <property type="entry name" value="Imelysin_sf"/>
</dbReference>
<dbReference type="AlphaFoldDB" id="A0A0F9URX7"/>
<dbReference type="GO" id="GO:0030313">
    <property type="term" value="C:cell envelope"/>
    <property type="evidence" value="ECO:0007669"/>
    <property type="project" value="UniProtKB-SubCell"/>
</dbReference>
<protein>
    <recommendedName>
        <fullName evidence="3">Imelysin-like domain-containing protein</fullName>
    </recommendedName>
</protein>
<evidence type="ECO:0000256" key="2">
    <source>
        <dbReference type="ARBA" id="ARBA00022729"/>
    </source>
</evidence>
<dbReference type="InterPro" id="IPR018976">
    <property type="entry name" value="Imelysin-like"/>
</dbReference>
<evidence type="ECO:0000259" key="3">
    <source>
        <dbReference type="Pfam" id="PF09375"/>
    </source>
</evidence>
<dbReference type="InterPro" id="IPR034984">
    <property type="entry name" value="Imelysin-like_IPPA"/>
</dbReference>
<reference evidence="4" key="1">
    <citation type="journal article" date="2015" name="Nature">
        <title>Complex archaea that bridge the gap between prokaryotes and eukaryotes.</title>
        <authorList>
            <person name="Spang A."/>
            <person name="Saw J.H."/>
            <person name="Jorgensen S.L."/>
            <person name="Zaremba-Niedzwiedzka K."/>
            <person name="Martijn J."/>
            <person name="Lind A.E."/>
            <person name="van Eijk R."/>
            <person name="Schleper C."/>
            <person name="Guy L."/>
            <person name="Ettema T.J."/>
        </authorList>
    </citation>
    <scope>NUCLEOTIDE SEQUENCE</scope>
</reference>
<organism evidence="4">
    <name type="scientific">marine sediment metagenome</name>
    <dbReference type="NCBI Taxonomy" id="412755"/>
    <lineage>
        <taxon>unclassified sequences</taxon>
        <taxon>metagenomes</taxon>
        <taxon>ecological metagenomes</taxon>
    </lineage>
</organism>
<dbReference type="EMBL" id="LAZR01000068">
    <property type="protein sequence ID" value="KKN95850.1"/>
    <property type="molecule type" value="Genomic_DNA"/>
</dbReference>
<dbReference type="Gene3D" id="1.20.1420.20">
    <property type="entry name" value="M75 peptidase, HXXE motif"/>
    <property type="match status" value="1"/>
</dbReference>
<feature type="domain" description="Imelysin-like" evidence="3">
    <location>
        <begin position="34"/>
        <end position="314"/>
    </location>
</feature>
<dbReference type="Pfam" id="PF09375">
    <property type="entry name" value="Peptidase_M75"/>
    <property type="match status" value="1"/>
</dbReference>
<accession>A0A0F9URX7</accession>
<keyword evidence="2" id="KW-0732">Signal</keyword>
<comment type="subcellular location">
    <subcellularLocation>
        <location evidence="1">Cell envelope</location>
    </subcellularLocation>
</comment>
<name>A0A0F9URX7_9ZZZZ</name>
<evidence type="ECO:0000256" key="1">
    <source>
        <dbReference type="ARBA" id="ARBA00004196"/>
    </source>
</evidence>
<dbReference type="CDD" id="cd14659">
    <property type="entry name" value="Imelysin-like_IPPA"/>
    <property type="match status" value="1"/>
</dbReference>
<proteinExistence type="predicted"/>